<dbReference type="GO" id="GO:0006508">
    <property type="term" value="P:proteolysis"/>
    <property type="evidence" value="ECO:0007669"/>
    <property type="project" value="UniProtKB-KW"/>
</dbReference>
<accession>A0A1V0TXN3</accession>
<dbReference type="GO" id="GO:0004252">
    <property type="term" value="F:serine-type endopeptidase activity"/>
    <property type="evidence" value="ECO:0007669"/>
    <property type="project" value="UniProtKB-UniRule"/>
</dbReference>
<evidence type="ECO:0000256" key="3">
    <source>
        <dbReference type="ARBA" id="ARBA00022801"/>
    </source>
</evidence>
<evidence type="ECO:0000256" key="7">
    <source>
        <dbReference type="SAM" id="Phobius"/>
    </source>
</evidence>
<keyword evidence="8" id="KW-0732">Signal</keyword>
<keyword evidence="11" id="KW-1185">Reference proteome</keyword>
<keyword evidence="7" id="KW-1133">Transmembrane helix</keyword>
<dbReference type="PROSITE" id="PS51892">
    <property type="entry name" value="SUBTILASE"/>
    <property type="match status" value="1"/>
</dbReference>
<evidence type="ECO:0000256" key="6">
    <source>
        <dbReference type="SAM" id="MobiDB-lite"/>
    </source>
</evidence>
<feature type="compositionally biased region" description="Gly residues" evidence="6">
    <location>
        <begin position="410"/>
        <end position="422"/>
    </location>
</feature>
<keyword evidence="3 5" id="KW-0378">Hydrolase</keyword>
<feature type="signal peptide" evidence="8">
    <location>
        <begin position="1"/>
        <end position="29"/>
    </location>
</feature>
<evidence type="ECO:0000313" key="11">
    <source>
        <dbReference type="Proteomes" id="UP000192726"/>
    </source>
</evidence>
<proteinExistence type="inferred from homology"/>
<sequence>MSFTRTLRAVSGAVVAGALLFGTAPVASADQIRNDQWPLQKFDAESIWKISTGKGVTVAVIDSPVDASHPDLKGSVLPGKSFVTGGRADQGSGDDGEHGTAMASLIAAHGHGAGGSDGVKGLAPGAKILPIAIGMPAHGEIPKLGEQMKYAEALKYAVDKGAKVVNMSFGASGTDVTPEEQQAIDYARKHDVLLVAASGNDGVDTPQDPAGAPGVLAVGAVDDHGYIWQKSNYGPYVKLAAPGTRIRSASAMEEAKGKYHLANGTSDATAYVSAAAALIRSKFPNLTAGQVANRLIKTAGIPVGKHMQLPDQHYGYGFIKPYSALTKNVPAGPKDGPFPALKGQGGASGNPSSATAGNDDSAAKINSDKGMSTGAIIGIVGGVVVILVIILVVVLVAKKKNGRNGPPPGGYGGPGGPGGPGGFMPNQQQPYQQQPGAPGSYPPAPPTQPPGR</sequence>
<dbReference type="PRINTS" id="PR00723">
    <property type="entry name" value="SUBTILISIN"/>
</dbReference>
<feature type="compositionally biased region" description="Polar residues" evidence="6">
    <location>
        <begin position="349"/>
        <end position="358"/>
    </location>
</feature>
<evidence type="ECO:0000256" key="8">
    <source>
        <dbReference type="SAM" id="SignalP"/>
    </source>
</evidence>
<dbReference type="InterPro" id="IPR015500">
    <property type="entry name" value="Peptidase_S8_subtilisin-rel"/>
</dbReference>
<evidence type="ECO:0000259" key="9">
    <source>
        <dbReference type="Pfam" id="PF00082"/>
    </source>
</evidence>
<dbReference type="InterPro" id="IPR000209">
    <property type="entry name" value="Peptidase_S8/S53_dom"/>
</dbReference>
<feature type="active site" description="Charge relay system" evidence="5">
    <location>
        <position position="266"/>
    </location>
</feature>
<dbReference type="Gene3D" id="3.40.50.200">
    <property type="entry name" value="Peptidase S8/S53 domain"/>
    <property type="match status" value="1"/>
</dbReference>
<dbReference type="InterPro" id="IPR051048">
    <property type="entry name" value="Peptidase_S8/S53_subtilisin"/>
</dbReference>
<evidence type="ECO:0000256" key="2">
    <source>
        <dbReference type="ARBA" id="ARBA00022670"/>
    </source>
</evidence>
<dbReference type="STRING" id="553510.B1H19_29180"/>
<protein>
    <submittedName>
        <fullName evidence="10">Peptidase M8</fullName>
    </submittedName>
</protein>
<dbReference type="Pfam" id="PF00082">
    <property type="entry name" value="Peptidase_S8"/>
    <property type="match status" value="1"/>
</dbReference>
<keyword evidence="7" id="KW-0812">Transmembrane</keyword>
<dbReference type="InterPro" id="IPR036852">
    <property type="entry name" value="Peptidase_S8/S53_dom_sf"/>
</dbReference>
<dbReference type="SUPFAM" id="SSF52743">
    <property type="entry name" value="Subtilisin-like"/>
    <property type="match status" value="1"/>
</dbReference>
<feature type="active site" description="Charge relay system" evidence="5">
    <location>
        <position position="62"/>
    </location>
</feature>
<feature type="region of interest" description="Disordered" evidence="6">
    <location>
        <begin position="330"/>
        <end position="361"/>
    </location>
</feature>
<evidence type="ECO:0000256" key="4">
    <source>
        <dbReference type="ARBA" id="ARBA00022825"/>
    </source>
</evidence>
<feature type="compositionally biased region" description="Pro residues" evidence="6">
    <location>
        <begin position="440"/>
        <end position="452"/>
    </location>
</feature>
<dbReference type="PANTHER" id="PTHR43399">
    <property type="entry name" value="SUBTILISIN-RELATED"/>
    <property type="match status" value="1"/>
</dbReference>
<dbReference type="PANTHER" id="PTHR43399:SF4">
    <property type="entry name" value="CELL WALL-ASSOCIATED PROTEASE"/>
    <property type="match status" value="1"/>
</dbReference>
<feature type="active site" description="Charge relay system" evidence="5">
    <location>
        <position position="98"/>
    </location>
</feature>
<evidence type="ECO:0000313" key="10">
    <source>
        <dbReference type="EMBL" id="ARF57725.1"/>
    </source>
</evidence>
<keyword evidence="7" id="KW-0472">Membrane</keyword>
<feature type="domain" description="Peptidase S8/S53" evidence="9">
    <location>
        <begin position="53"/>
        <end position="317"/>
    </location>
</feature>
<name>A0A1V0TXN3_9ACTN</name>
<dbReference type="RefSeq" id="WP_083107711.1">
    <property type="nucleotide sequence ID" value="NZ_CP020569.1"/>
</dbReference>
<evidence type="ECO:0000256" key="5">
    <source>
        <dbReference type="PROSITE-ProRule" id="PRU01240"/>
    </source>
</evidence>
<dbReference type="EMBL" id="CP020569">
    <property type="protein sequence ID" value="ARF57725.1"/>
    <property type="molecule type" value="Genomic_DNA"/>
</dbReference>
<organism evidence="10 11">
    <name type="scientific">Streptomyces gilvosporeus</name>
    <dbReference type="NCBI Taxonomy" id="553510"/>
    <lineage>
        <taxon>Bacteria</taxon>
        <taxon>Bacillati</taxon>
        <taxon>Actinomycetota</taxon>
        <taxon>Actinomycetes</taxon>
        <taxon>Kitasatosporales</taxon>
        <taxon>Streptomycetaceae</taxon>
        <taxon>Streptomyces</taxon>
    </lineage>
</organism>
<dbReference type="AlphaFoldDB" id="A0A1V0TXN3"/>
<reference evidence="10 11" key="1">
    <citation type="submission" date="2017-04" db="EMBL/GenBank/DDBJ databases">
        <title>Complete Genome Sequence of Streptomyces gilvosporeus F607, a Capable Producer of Natamycin.</title>
        <authorList>
            <person name="Zong G."/>
            <person name="Zhong C."/>
            <person name="Fu J."/>
            <person name="Qin R."/>
            <person name="Cao G."/>
        </authorList>
    </citation>
    <scope>NUCLEOTIDE SEQUENCE [LARGE SCALE GENOMIC DNA]</scope>
    <source>
        <strain evidence="10 11">F607</strain>
    </source>
</reference>
<gene>
    <name evidence="10" type="ORF">B1H19_29180</name>
</gene>
<feature type="region of interest" description="Disordered" evidence="6">
    <location>
        <begin position="401"/>
        <end position="452"/>
    </location>
</feature>
<feature type="compositionally biased region" description="Low complexity" evidence="6">
    <location>
        <begin position="425"/>
        <end position="439"/>
    </location>
</feature>
<dbReference type="OrthoDB" id="9798386at2"/>
<evidence type="ECO:0000256" key="1">
    <source>
        <dbReference type="ARBA" id="ARBA00011073"/>
    </source>
</evidence>
<dbReference type="Proteomes" id="UP000192726">
    <property type="component" value="Chromosome"/>
</dbReference>
<feature type="transmembrane region" description="Helical" evidence="7">
    <location>
        <begin position="375"/>
        <end position="397"/>
    </location>
</feature>
<comment type="similarity">
    <text evidence="1 5">Belongs to the peptidase S8 family.</text>
</comment>
<feature type="chain" id="PRO_5013273685" evidence="8">
    <location>
        <begin position="30"/>
        <end position="452"/>
    </location>
</feature>
<keyword evidence="2 5" id="KW-0645">Protease</keyword>
<keyword evidence="4 5" id="KW-0720">Serine protease</keyword>
<dbReference type="KEGG" id="sgv:B1H19_29180"/>